<keyword evidence="2" id="KW-1185">Reference proteome</keyword>
<name>A0ABN7T8L2_OIKDI</name>
<accession>A0ABN7T8L2</accession>
<dbReference type="EMBL" id="OU015567">
    <property type="protein sequence ID" value="CAG5111707.1"/>
    <property type="molecule type" value="Genomic_DNA"/>
</dbReference>
<proteinExistence type="predicted"/>
<organism evidence="1 2">
    <name type="scientific">Oikopleura dioica</name>
    <name type="common">Tunicate</name>
    <dbReference type="NCBI Taxonomy" id="34765"/>
    <lineage>
        <taxon>Eukaryota</taxon>
        <taxon>Metazoa</taxon>
        <taxon>Chordata</taxon>
        <taxon>Tunicata</taxon>
        <taxon>Appendicularia</taxon>
        <taxon>Copelata</taxon>
        <taxon>Oikopleuridae</taxon>
        <taxon>Oikopleura</taxon>
    </lineage>
</organism>
<protein>
    <submittedName>
        <fullName evidence="1">Oidioi.mRNA.OKI2018_I69.chr2.g5985.t1.cds</fullName>
    </submittedName>
</protein>
<dbReference type="Proteomes" id="UP001158576">
    <property type="component" value="Chromosome 2"/>
</dbReference>
<evidence type="ECO:0000313" key="2">
    <source>
        <dbReference type="Proteomes" id="UP001158576"/>
    </source>
</evidence>
<gene>
    <name evidence="1" type="ORF">OKIOD_LOCUS14750</name>
</gene>
<sequence length="141" mass="16174">MSVDTAQRRKQVLDDFIKKTRKMAEIFDPNGCAICVFVGETQTPSFKCDRCPGGIKFYCAKHVKRIAEHNKSNKNYHEVESIFPSSNLRSRKQFDDIIDKNIDDVQLLSDCMVEELNIQKAKMIKAVKDRAKRCAKSSRGK</sequence>
<evidence type="ECO:0000313" key="1">
    <source>
        <dbReference type="EMBL" id="CAG5111707.1"/>
    </source>
</evidence>
<reference evidence="1 2" key="1">
    <citation type="submission" date="2021-04" db="EMBL/GenBank/DDBJ databases">
        <authorList>
            <person name="Bliznina A."/>
        </authorList>
    </citation>
    <scope>NUCLEOTIDE SEQUENCE [LARGE SCALE GENOMIC DNA]</scope>
</reference>